<feature type="domain" description="Response regulatory" evidence="10">
    <location>
        <begin position="8"/>
        <end position="121"/>
    </location>
</feature>
<dbReference type="SMART" id="SM00448">
    <property type="entry name" value="REC"/>
    <property type="match status" value="1"/>
</dbReference>
<feature type="DNA-binding region" description="OmpR/PhoB-type" evidence="9">
    <location>
        <begin position="137"/>
        <end position="236"/>
    </location>
</feature>
<dbReference type="SMART" id="SM00862">
    <property type="entry name" value="Trans_reg_C"/>
    <property type="match status" value="1"/>
</dbReference>
<keyword evidence="6 9" id="KW-0238">DNA-binding</keyword>
<comment type="subcellular location">
    <subcellularLocation>
        <location evidence="1">Cytoplasm</location>
    </subcellularLocation>
</comment>
<evidence type="ECO:0000259" key="11">
    <source>
        <dbReference type="PROSITE" id="PS51755"/>
    </source>
</evidence>
<keyword evidence="2" id="KW-0963">Cytoplasm</keyword>
<dbReference type="InterPro" id="IPR001867">
    <property type="entry name" value="OmpR/PhoB-type_DNA-bd"/>
</dbReference>
<organism evidence="12 13">
    <name type="scientific">Paraburkholderia caribensis MBA4</name>
    <dbReference type="NCBI Taxonomy" id="1323664"/>
    <lineage>
        <taxon>Bacteria</taxon>
        <taxon>Pseudomonadati</taxon>
        <taxon>Pseudomonadota</taxon>
        <taxon>Betaproteobacteria</taxon>
        <taxon>Burkholderiales</taxon>
        <taxon>Burkholderiaceae</taxon>
        <taxon>Paraburkholderia</taxon>
    </lineage>
</organism>
<reference evidence="12 13" key="1">
    <citation type="journal article" date="2014" name="Genome Announc.">
        <title>Draft Genome Sequence of the Haloacid-Degrading Burkholderia caribensis Strain MBA4.</title>
        <authorList>
            <person name="Pan Y."/>
            <person name="Kong K.F."/>
            <person name="Tsang J.S."/>
        </authorList>
    </citation>
    <scope>NUCLEOTIDE SEQUENCE [LARGE SCALE GENOMIC DNA]</scope>
    <source>
        <strain evidence="12 13">MBA4</strain>
        <plasmid evidence="13">Plasmid</plasmid>
    </source>
</reference>
<evidence type="ECO:0000313" key="13">
    <source>
        <dbReference type="Proteomes" id="UP000019146"/>
    </source>
</evidence>
<dbReference type="GO" id="GO:0000976">
    <property type="term" value="F:transcription cis-regulatory region binding"/>
    <property type="evidence" value="ECO:0007669"/>
    <property type="project" value="TreeGrafter"/>
</dbReference>
<dbReference type="PANTHER" id="PTHR48111:SF4">
    <property type="entry name" value="DNA-BINDING DUAL TRANSCRIPTIONAL REGULATOR OMPR"/>
    <property type="match status" value="1"/>
</dbReference>
<dbReference type="SUPFAM" id="SSF46894">
    <property type="entry name" value="C-terminal effector domain of the bipartite response regulators"/>
    <property type="match status" value="1"/>
</dbReference>
<evidence type="ECO:0000256" key="9">
    <source>
        <dbReference type="PROSITE-ProRule" id="PRU01091"/>
    </source>
</evidence>
<dbReference type="PROSITE" id="PS50110">
    <property type="entry name" value="RESPONSE_REGULATORY"/>
    <property type="match status" value="1"/>
</dbReference>
<dbReference type="GeneID" id="69973799"/>
<dbReference type="InterPro" id="IPR001789">
    <property type="entry name" value="Sig_transdc_resp-reg_receiver"/>
</dbReference>
<keyword evidence="12" id="KW-0614">Plasmid</keyword>
<feature type="domain" description="OmpR/PhoB-type" evidence="11">
    <location>
        <begin position="137"/>
        <end position="236"/>
    </location>
</feature>
<dbReference type="Gene3D" id="3.40.50.2300">
    <property type="match status" value="1"/>
</dbReference>
<evidence type="ECO:0000256" key="6">
    <source>
        <dbReference type="ARBA" id="ARBA00023125"/>
    </source>
</evidence>
<geneLocation type="plasmid" evidence="13"/>
<dbReference type="Pfam" id="PF00072">
    <property type="entry name" value="Response_reg"/>
    <property type="match status" value="1"/>
</dbReference>
<evidence type="ECO:0000256" key="4">
    <source>
        <dbReference type="ARBA" id="ARBA00023012"/>
    </source>
</evidence>
<evidence type="ECO:0000256" key="7">
    <source>
        <dbReference type="ARBA" id="ARBA00023163"/>
    </source>
</evidence>
<dbReference type="Proteomes" id="UP000019146">
    <property type="component" value="Plasmid unnamed"/>
</dbReference>
<dbReference type="GO" id="GO:0000156">
    <property type="term" value="F:phosphorelay response regulator activity"/>
    <property type="evidence" value="ECO:0007669"/>
    <property type="project" value="TreeGrafter"/>
</dbReference>
<dbReference type="InterPro" id="IPR016032">
    <property type="entry name" value="Sig_transdc_resp-reg_C-effctor"/>
</dbReference>
<dbReference type="GO" id="GO:0006355">
    <property type="term" value="P:regulation of DNA-templated transcription"/>
    <property type="evidence" value="ECO:0007669"/>
    <property type="project" value="InterPro"/>
</dbReference>
<proteinExistence type="predicted"/>
<dbReference type="GO" id="GO:0032993">
    <property type="term" value="C:protein-DNA complex"/>
    <property type="evidence" value="ECO:0007669"/>
    <property type="project" value="TreeGrafter"/>
</dbReference>
<feature type="modified residue" description="4-aspartylphosphate" evidence="8">
    <location>
        <position position="57"/>
    </location>
</feature>
<dbReference type="PANTHER" id="PTHR48111">
    <property type="entry name" value="REGULATOR OF RPOS"/>
    <property type="match status" value="1"/>
</dbReference>
<evidence type="ECO:0000256" key="5">
    <source>
        <dbReference type="ARBA" id="ARBA00023015"/>
    </source>
</evidence>
<dbReference type="Gene3D" id="6.10.250.690">
    <property type="match status" value="1"/>
</dbReference>
<evidence type="ECO:0000256" key="3">
    <source>
        <dbReference type="ARBA" id="ARBA00022553"/>
    </source>
</evidence>
<evidence type="ECO:0000256" key="1">
    <source>
        <dbReference type="ARBA" id="ARBA00004496"/>
    </source>
</evidence>
<evidence type="ECO:0000313" key="12">
    <source>
        <dbReference type="EMBL" id="ALL70315.1"/>
    </source>
</evidence>
<dbReference type="CDD" id="cd00383">
    <property type="entry name" value="trans_reg_C"/>
    <property type="match status" value="1"/>
</dbReference>
<dbReference type="PROSITE" id="PS51755">
    <property type="entry name" value="OMPR_PHOB"/>
    <property type="match status" value="1"/>
</dbReference>
<protein>
    <submittedName>
        <fullName evidence="12">Two component transcriptional regulator, winged helix family</fullName>
    </submittedName>
</protein>
<keyword evidence="5" id="KW-0805">Transcription regulation</keyword>
<dbReference type="InterPro" id="IPR039420">
    <property type="entry name" value="WalR-like"/>
</dbReference>
<sequence length="255" mass="28374">MSEVNPPHVLVVDDDPAIRELIAGYMCDNDIRVTVAGNGNEMTAALNEFAIDLIILDLRMPGEDGMQIARRIREQSSLPIIVVSGRRDEADRVMALELGADDYMTKPFSSRELLARVRALLRRAAAFSSSTGRQSDARAYRFDGWELNIGSRRLTSPAGERVSLTNGEFSLLNAFLASPGRILTREQLLESSRLYDDVYDRSIDVQILRLRRKIEPDPSHPRYIKTERGAGYVFSTSVEKLDSAATWGGEATQPG</sequence>
<dbReference type="KEGG" id="bcai:K788_0001344"/>
<dbReference type="Pfam" id="PF00486">
    <property type="entry name" value="Trans_reg_C"/>
    <property type="match status" value="1"/>
</dbReference>
<evidence type="ECO:0000256" key="2">
    <source>
        <dbReference type="ARBA" id="ARBA00022490"/>
    </source>
</evidence>
<dbReference type="InterPro" id="IPR036388">
    <property type="entry name" value="WH-like_DNA-bd_sf"/>
</dbReference>
<gene>
    <name evidence="12" type="ORF">K788_0001344</name>
</gene>
<dbReference type="SUPFAM" id="SSF52172">
    <property type="entry name" value="CheY-like"/>
    <property type="match status" value="1"/>
</dbReference>
<dbReference type="InterPro" id="IPR011006">
    <property type="entry name" value="CheY-like_superfamily"/>
</dbReference>
<evidence type="ECO:0000256" key="8">
    <source>
        <dbReference type="PROSITE-ProRule" id="PRU00169"/>
    </source>
</evidence>
<dbReference type="AlphaFoldDB" id="A0A0P0RN45"/>
<name>A0A0P0RN45_9BURK</name>
<dbReference type="FunFam" id="1.10.10.10:FF:000099">
    <property type="entry name" value="Two-component system response regulator TorR"/>
    <property type="match status" value="1"/>
</dbReference>
<keyword evidence="7" id="KW-0804">Transcription</keyword>
<dbReference type="GO" id="GO:0005829">
    <property type="term" value="C:cytosol"/>
    <property type="evidence" value="ECO:0007669"/>
    <property type="project" value="TreeGrafter"/>
</dbReference>
<keyword evidence="3 8" id="KW-0597">Phosphoprotein</keyword>
<accession>A0A0P0RN45</accession>
<dbReference type="EMBL" id="CP012748">
    <property type="protein sequence ID" value="ALL70315.1"/>
    <property type="molecule type" value="Genomic_DNA"/>
</dbReference>
<evidence type="ECO:0000259" key="10">
    <source>
        <dbReference type="PROSITE" id="PS50110"/>
    </source>
</evidence>
<dbReference type="RefSeq" id="WP_051453888.1">
    <property type="nucleotide sequence ID" value="NZ_CP012748.1"/>
</dbReference>
<dbReference type="Gene3D" id="1.10.10.10">
    <property type="entry name" value="Winged helix-like DNA-binding domain superfamily/Winged helix DNA-binding domain"/>
    <property type="match status" value="1"/>
</dbReference>
<keyword evidence="4" id="KW-0902">Two-component regulatory system</keyword>